<keyword evidence="2" id="KW-0472">Membrane</keyword>
<dbReference type="FunCoup" id="A0A2V0PM25">
    <property type="interactions" value="300"/>
</dbReference>
<dbReference type="AlphaFoldDB" id="A0A2V0PM25"/>
<protein>
    <recommendedName>
        <fullName evidence="3">DUF7906 domain-containing protein</fullName>
    </recommendedName>
</protein>
<evidence type="ECO:0000256" key="1">
    <source>
        <dbReference type="SAM" id="MobiDB-lite"/>
    </source>
</evidence>
<feature type="transmembrane region" description="Helical" evidence="2">
    <location>
        <begin position="681"/>
        <end position="701"/>
    </location>
</feature>
<dbReference type="Proteomes" id="UP000247498">
    <property type="component" value="Unassembled WGS sequence"/>
</dbReference>
<reference evidence="4 5" key="1">
    <citation type="journal article" date="2018" name="Sci. Rep.">
        <title>Raphidocelis subcapitata (=Pseudokirchneriella subcapitata) provides an insight into genome evolution and environmental adaptations in the Sphaeropleales.</title>
        <authorList>
            <person name="Suzuki S."/>
            <person name="Yamaguchi H."/>
            <person name="Nakajima N."/>
            <person name="Kawachi M."/>
        </authorList>
    </citation>
    <scope>NUCLEOTIDE SEQUENCE [LARGE SCALE GENOMIC DNA]</scope>
    <source>
        <strain evidence="4 5">NIES-35</strain>
    </source>
</reference>
<evidence type="ECO:0000313" key="5">
    <source>
        <dbReference type="Proteomes" id="UP000247498"/>
    </source>
</evidence>
<evidence type="ECO:0000259" key="3">
    <source>
        <dbReference type="Pfam" id="PF25483"/>
    </source>
</evidence>
<dbReference type="STRING" id="307507.A0A2V0PM25"/>
<keyword evidence="2" id="KW-0812">Transmembrane</keyword>
<dbReference type="Pfam" id="PF25483">
    <property type="entry name" value="DUF7906"/>
    <property type="match status" value="1"/>
</dbReference>
<dbReference type="PANTHER" id="PTHR31515:SF4">
    <property type="entry name" value="TRANSMEMBRANE PROTEIN"/>
    <property type="match status" value="1"/>
</dbReference>
<organism evidence="4 5">
    <name type="scientific">Raphidocelis subcapitata</name>
    <dbReference type="NCBI Taxonomy" id="307507"/>
    <lineage>
        <taxon>Eukaryota</taxon>
        <taxon>Viridiplantae</taxon>
        <taxon>Chlorophyta</taxon>
        <taxon>core chlorophytes</taxon>
        <taxon>Chlorophyceae</taxon>
        <taxon>CS clade</taxon>
        <taxon>Sphaeropleales</taxon>
        <taxon>Selenastraceae</taxon>
        <taxon>Raphidocelis</taxon>
    </lineage>
</organism>
<sequence>MARARGRLGSPAAPRQCSSSSGSAHRSQRAQRAVGPLLLLSLLAAAPIAAGYDVHVGHRAAVQLAQFVSRRPFMADALSEMPDPIRTAWALDLKLSAGQTLTALEVPRVAVTLTVKLVGFDGTGAGGVVIEPHELSAQLAALAGEFDTIALEPSPHHMAVRPKVDFLVVPSHHSLGDKVAAALTAAVKAATPSTDFAAFPLAAVDPAAVASALEGDYLGGRASAGPEPLVLYILNPRVEGVGAYAYAAESGSCPSAVYVSRSHRYAFYDMSANVTFMGPGPGGRGQVLPHSLPVLSHYRPEAARRALPPDLAALAAGAARHLAWPPLSHGDVGYSPEVDVRIIYMHQDILSATSTVDRERLQSELQGALGPLQTVSVHEHWLPFGNCPHCVAGYSGALRTRTPHPHEEGDTVRYLDLESLSSWVAEWREVVLSDIGAGDGPRRSGGGSVLPVFVFDAAGRDPVLLDGWRQAVALPGGPLGPAVVAVVSGGGTAVPTFFGCHHQRVTLDARKLQRPVTAAVLSAGWGVADTAQFWSEATGRGWWWLWSVGDTPFGPLSASPALSFVQRDAARRNLVVASLNATVGHAAALVAGFAAVGGPEATVRSFLPPDQVIPYNQRLSLLLFKVESAASALARRDYTTAMGYAASAAFDAAALHTITRRARNMLSVELECAGGDARARWWLVPGAAAAACALMVVVRVWRAVRGGGARDRNKSHVF</sequence>
<accession>A0A2V0PM25</accession>
<dbReference type="PANTHER" id="PTHR31515">
    <property type="entry name" value="TRANSMEMBRANE PROTEIN-RELATED"/>
    <property type="match status" value="1"/>
</dbReference>
<name>A0A2V0PM25_9CHLO</name>
<feature type="compositionally biased region" description="Low complexity" evidence="1">
    <location>
        <begin position="15"/>
        <end position="27"/>
    </location>
</feature>
<evidence type="ECO:0000313" key="4">
    <source>
        <dbReference type="EMBL" id="GBF98920.1"/>
    </source>
</evidence>
<dbReference type="OrthoDB" id="18100at2759"/>
<keyword evidence="2" id="KW-1133">Transmembrane helix</keyword>
<dbReference type="EMBL" id="BDRX01000139">
    <property type="protein sequence ID" value="GBF98920.1"/>
    <property type="molecule type" value="Genomic_DNA"/>
</dbReference>
<feature type="domain" description="DUF7906" evidence="3">
    <location>
        <begin position="110"/>
        <end position="325"/>
    </location>
</feature>
<keyword evidence="5" id="KW-1185">Reference proteome</keyword>
<comment type="caution">
    <text evidence="4">The sequence shown here is derived from an EMBL/GenBank/DDBJ whole genome shotgun (WGS) entry which is preliminary data.</text>
</comment>
<proteinExistence type="predicted"/>
<dbReference type="InterPro" id="IPR057228">
    <property type="entry name" value="DUF7906"/>
</dbReference>
<feature type="region of interest" description="Disordered" evidence="1">
    <location>
        <begin position="1"/>
        <end position="27"/>
    </location>
</feature>
<dbReference type="InParanoid" id="A0A2V0PM25"/>
<evidence type="ECO:0000256" key="2">
    <source>
        <dbReference type="SAM" id="Phobius"/>
    </source>
</evidence>
<gene>
    <name evidence="4" type="ORF">Rsub_11712</name>
</gene>